<dbReference type="GeneID" id="115918874"/>
<keyword evidence="5" id="KW-0274">FAD</keyword>
<dbReference type="GO" id="GO:0001735">
    <property type="term" value="F:prenylcysteine oxidase activity"/>
    <property type="evidence" value="ECO:0000318"/>
    <property type="project" value="GO_Central"/>
</dbReference>
<accession>A0A7M7PGE8</accession>
<dbReference type="InterPro" id="IPR036188">
    <property type="entry name" value="FAD/NAD-bd_sf"/>
</dbReference>
<reference evidence="11" key="1">
    <citation type="submission" date="2015-02" db="EMBL/GenBank/DDBJ databases">
        <title>Genome sequencing for Strongylocentrotus purpuratus.</title>
        <authorList>
            <person name="Murali S."/>
            <person name="Liu Y."/>
            <person name="Vee V."/>
            <person name="English A."/>
            <person name="Wang M."/>
            <person name="Skinner E."/>
            <person name="Han Y."/>
            <person name="Muzny D.M."/>
            <person name="Worley K.C."/>
            <person name="Gibbs R.A."/>
        </authorList>
    </citation>
    <scope>NUCLEOTIDE SEQUENCE</scope>
</reference>
<reference evidence="10" key="2">
    <citation type="submission" date="2021-01" db="UniProtKB">
        <authorList>
            <consortium name="EnsemblMetazoa"/>
        </authorList>
    </citation>
    <scope>IDENTIFICATION</scope>
</reference>
<dbReference type="AlphaFoldDB" id="A0A7M7PGE8"/>
<dbReference type="FunFam" id="3.50.50.60:FF:000658">
    <property type="entry name" value="Prenylcysteine oxidase 1"/>
    <property type="match status" value="1"/>
</dbReference>
<protein>
    <recommendedName>
        <fullName evidence="9">Prenylcysteine lyase domain-containing protein</fullName>
    </recommendedName>
</protein>
<dbReference type="PANTHER" id="PTHR15944">
    <property type="entry name" value="FARNESYLCYSTEINE LYASE"/>
    <property type="match status" value="1"/>
</dbReference>
<comment type="cofactor">
    <cofactor evidence="1">
        <name>FAD</name>
        <dbReference type="ChEBI" id="CHEBI:57692"/>
    </cofactor>
</comment>
<dbReference type="OMA" id="SIGIWDG"/>
<dbReference type="GO" id="GO:0030327">
    <property type="term" value="P:prenylated protein catabolic process"/>
    <property type="evidence" value="ECO:0000318"/>
    <property type="project" value="GO_Central"/>
</dbReference>
<feature type="signal peptide" evidence="8">
    <location>
        <begin position="1"/>
        <end position="25"/>
    </location>
</feature>
<dbReference type="Gene3D" id="3.50.50.60">
    <property type="entry name" value="FAD/NAD(P)-binding domain"/>
    <property type="match status" value="1"/>
</dbReference>
<dbReference type="Pfam" id="PF07156">
    <property type="entry name" value="Prenylcys_lyase"/>
    <property type="match status" value="1"/>
</dbReference>
<evidence type="ECO:0000256" key="2">
    <source>
        <dbReference type="ARBA" id="ARBA00009967"/>
    </source>
</evidence>
<keyword evidence="4 8" id="KW-0732">Signal</keyword>
<proteinExistence type="inferred from homology"/>
<dbReference type="RefSeq" id="XP_030848922.1">
    <property type="nucleotide sequence ID" value="XM_030993062.1"/>
</dbReference>
<name>A0A7M7PGE8_STRPU</name>
<evidence type="ECO:0000256" key="3">
    <source>
        <dbReference type="ARBA" id="ARBA00022630"/>
    </source>
</evidence>
<dbReference type="GO" id="GO:0030328">
    <property type="term" value="P:prenylcysteine catabolic process"/>
    <property type="evidence" value="ECO:0007669"/>
    <property type="project" value="InterPro"/>
</dbReference>
<feature type="domain" description="Prenylcysteine lyase" evidence="9">
    <location>
        <begin position="133"/>
        <end position="490"/>
    </location>
</feature>
<evidence type="ECO:0000256" key="1">
    <source>
        <dbReference type="ARBA" id="ARBA00001974"/>
    </source>
</evidence>
<evidence type="ECO:0000259" key="9">
    <source>
        <dbReference type="Pfam" id="PF07156"/>
    </source>
</evidence>
<keyword evidence="11" id="KW-1185">Reference proteome</keyword>
<evidence type="ECO:0000313" key="11">
    <source>
        <dbReference type="Proteomes" id="UP000007110"/>
    </source>
</evidence>
<evidence type="ECO:0000256" key="7">
    <source>
        <dbReference type="ARBA" id="ARBA00023180"/>
    </source>
</evidence>
<dbReference type="Proteomes" id="UP000007110">
    <property type="component" value="Unassembled WGS sequence"/>
</dbReference>
<dbReference type="OrthoDB" id="437369at2759"/>
<feature type="chain" id="PRO_5029832913" description="Prenylcysteine lyase domain-containing protein" evidence="8">
    <location>
        <begin position="26"/>
        <end position="504"/>
    </location>
</feature>
<evidence type="ECO:0000256" key="5">
    <source>
        <dbReference type="ARBA" id="ARBA00022827"/>
    </source>
</evidence>
<keyword evidence="6" id="KW-0560">Oxidoreductase</keyword>
<dbReference type="KEGG" id="spu:115918874"/>
<dbReference type="InterPro" id="IPR010795">
    <property type="entry name" value="Prenylcys_lyase"/>
</dbReference>
<evidence type="ECO:0000256" key="4">
    <source>
        <dbReference type="ARBA" id="ARBA00022729"/>
    </source>
</evidence>
<dbReference type="PANTHER" id="PTHR15944:SF0">
    <property type="entry name" value="PRENYLCYSTEINE LYASE DOMAIN-CONTAINING PROTEIN"/>
    <property type="match status" value="1"/>
</dbReference>
<dbReference type="InterPro" id="IPR017046">
    <property type="entry name" value="Prenylcysteine_Oxase1"/>
</dbReference>
<evidence type="ECO:0000256" key="6">
    <source>
        <dbReference type="ARBA" id="ARBA00023002"/>
    </source>
</evidence>
<keyword evidence="7" id="KW-0325">Glycoprotein</keyword>
<sequence>MLSKKYVSVAIFCIIVTFSYSLTSSENVEVDGNRLLPVKIAVVGGGIGGTSNAFYLRDLFGENASITLFEKDTIGGRLATVSIAGAEYEIGGTILHPRNLYMKKFVQDFGLKERSAEGTDRTMGIYDGEEFVFQSSQYSIITLLKLLWRYGLDVFRMRWTISNLLKKFERIYDFQDAGQSYTDIEGIMAAMGGEEFEGWLTKPISVVLRDMGMSERFVQEFAAIATRANYGQNPNMMGFAGMVSLAAAVPGLWCIDGGNKLVPEQLLQRSGATLMRSRVQSVERVAGENAERPTFRVTWNESVKGPKSDVFDIVMMASPIEDDLSGIDFIGFDHPVTTNFTGDYRHTVATLIEGRPRASTFGVSPEGELPGQIITNMEVPLNFRTLAKNFPVDYNPITFNASRQLYKVFSTGVLNDTQMEALFKSYSEATHRDWLAYPYYHERKTFPGFVLAEGLFYPNAIEWAASAMEMAVIGSRNSAILAYRYWSGESPEVKVGASKVKQEL</sequence>
<evidence type="ECO:0000256" key="8">
    <source>
        <dbReference type="SAM" id="SignalP"/>
    </source>
</evidence>
<organism evidence="10 11">
    <name type="scientific">Strongylocentrotus purpuratus</name>
    <name type="common">Purple sea urchin</name>
    <dbReference type="NCBI Taxonomy" id="7668"/>
    <lineage>
        <taxon>Eukaryota</taxon>
        <taxon>Metazoa</taxon>
        <taxon>Echinodermata</taxon>
        <taxon>Eleutherozoa</taxon>
        <taxon>Echinozoa</taxon>
        <taxon>Echinoidea</taxon>
        <taxon>Euechinoidea</taxon>
        <taxon>Echinacea</taxon>
        <taxon>Camarodonta</taxon>
        <taxon>Echinidea</taxon>
        <taxon>Strongylocentrotidae</taxon>
        <taxon>Strongylocentrotus</taxon>
    </lineage>
</organism>
<evidence type="ECO:0000313" key="10">
    <source>
        <dbReference type="EnsemblMetazoa" id="XP_030848922"/>
    </source>
</evidence>
<dbReference type="EnsemblMetazoa" id="XM_030993062">
    <property type="protein sequence ID" value="XP_030848922"/>
    <property type="gene ID" value="LOC115918874"/>
</dbReference>
<dbReference type="SUPFAM" id="SSF51905">
    <property type="entry name" value="FAD/NAD(P)-binding domain"/>
    <property type="match status" value="1"/>
</dbReference>
<keyword evidence="3" id="KW-0285">Flavoprotein</keyword>
<dbReference type="InParanoid" id="A0A7M7PGE8"/>
<dbReference type="Pfam" id="PF13450">
    <property type="entry name" value="NAD_binding_8"/>
    <property type="match status" value="1"/>
</dbReference>
<comment type="similarity">
    <text evidence="2">Belongs to the prenylcysteine oxidase family.</text>
</comment>